<evidence type="ECO:0000256" key="3">
    <source>
        <dbReference type="ARBA" id="ARBA00022670"/>
    </source>
</evidence>
<proteinExistence type="inferred from homology"/>
<dbReference type="Gene3D" id="3.40.50.1820">
    <property type="entry name" value="alpha/beta hydrolase"/>
    <property type="match status" value="1"/>
</dbReference>
<protein>
    <submittedName>
        <fullName evidence="7">Serine carboxypeptidase</fullName>
    </submittedName>
</protein>
<dbReference type="InterPro" id="IPR001563">
    <property type="entry name" value="Peptidase_S10"/>
</dbReference>
<evidence type="ECO:0000313" key="8">
    <source>
        <dbReference type="Proteomes" id="UP001172102"/>
    </source>
</evidence>
<evidence type="ECO:0000256" key="1">
    <source>
        <dbReference type="ARBA" id="ARBA00009431"/>
    </source>
</evidence>
<dbReference type="PANTHER" id="PTHR11802:SF479">
    <property type="entry name" value="CARBOXYPEPTIDASE"/>
    <property type="match status" value="1"/>
</dbReference>
<dbReference type="SUPFAM" id="SSF53474">
    <property type="entry name" value="alpha/beta-Hydrolases"/>
    <property type="match status" value="1"/>
</dbReference>
<dbReference type="Pfam" id="PF00450">
    <property type="entry name" value="Peptidase_S10"/>
    <property type="match status" value="1"/>
</dbReference>
<keyword evidence="2 7" id="KW-0121">Carboxypeptidase</keyword>
<gene>
    <name evidence="7" type="ORF">B0H67DRAFT_554100</name>
</gene>
<evidence type="ECO:0000313" key="7">
    <source>
        <dbReference type="EMBL" id="KAK0715607.1"/>
    </source>
</evidence>
<comment type="similarity">
    <text evidence="1">Belongs to the peptidase S10 family.</text>
</comment>
<keyword evidence="3" id="KW-0645">Protease</keyword>
<dbReference type="AlphaFoldDB" id="A0AA40AH04"/>
<evidence type="ECO:0000256" key="4">
    <source>
        <dbReference type="ARBA" id="ARBA00022801"/>
    </source>
</evidence>
<reference evidence="7" key="1">
    <citation type="submission" date="2023-06" db="EMBL/GenBank/DDBJ databases">
        <title>Genome-scale phylogeny and comparative genomics of the fungal order Sordariales.</title>
        <authorList>
            <consortium name="Lawrence Berkeley National Laboratory"/>
            <person name="Hensen N."/>
            <person name="Bonometti L."/>
            <person name="Westerberg I."/>
            <person name="Brannstrom I.O."/>
            <person name="Guillou S."/>
            <person name="Cros-Aarteil S."/>
            <person name="Calhoun S."/>
            <person name="Haridas S."/>
            <person name="Kuo A."/>
            <person name="Mondo S."/>
            <person name="Pangilinan J."/>
            <person name="Riley R."/>
            <person name="Labutti K."/>
            <person name="Andreopoulos B."/>
            <person name="Lipzen A."/>
            <person name="Chen C."/>
            <person name="Yanf M."/>
            <person name="Daum C."/>
            <person name="Ng V."/>
            <person name="Clum A."/>
            <person name="Steindorff A."/>
            <person name="Ohm R."/>
            <person name="Martin F."/>
            <person name="Silar P."/>
            <person name="Natvig D."/>
            <person name="Lalanne C."/>
            <person name="Gautier V."/>
            <person name="Ament-Velasquez S.L."/>
            <person name="Kruys A."/>
            <person name="Hutchinson M.I."/>
            <person name="Powell A.J."/>
            <person name="Barry K."/>
            <person name="Miller A.N."/>
            <person name="Grigoriev I.V."/>
            <person name="Debuchy R."/>
            <person name="Gladieux P."/>
            <person name="Thoren M.H."/>
            <person name="Johannesson H."/>
        </authorList>
    </citation>
    <scope>NUCLEOTIDE SEQUENCE</scope>
    <source>
        <strain evidence="7">SMH4607-1</strain>
    </source>
</reference>
<sequence length="610" mass="66103">MRWTIAFPLLASATSVLATLNWNQLHPEHSRRQILPQNFGAAEEHLVEKRQKQQLFLNGKTTKFAVNGSGLPEVDFDVGESYAGSLPISNNDPSNQLFFWFFPSTNPVAQEKKEILIWLTGGPGCSSVGELLQENGPVLWVPGVFKPVANKWSWHHLTNVVWVDQPVGSGFSTGTPTARDEADVAQQFLGFWKNFVDTFTLQGYKVYVTGSSYSGMYTPYISSAMLDQNDPTYFNVTGMMVFDGLYSKDPIARDIPVATFVDQWSDILSFNDTFAQSLRSASVQCGYTDYLQKYLAFPPFGVQPSVLPGQQAGSETLRPECDIFFQVYAAALELNPCFSVYEIGARCPLVFDPLGFSAGTNFVPDGAGPVYFDRADVKKAIHAPANHTWEFCASQPVFVNNTDNSQLAGPGSQPVIPKVIERTQNVLLGHGSRDFVLIADGTLLTIQNLTWGGKLGFQTQPTSPLYIPYHVNDDPENIAGAGVVGTSHSERGLTYFGVGTGHFLTQDQPAVAFRGVEILLGRVPDFQSTVPFTTETNATVQPNVALGNGTFVVGFEDPRSGVQGTGSSRVGGAQSVTSVVGISGADVRVGRVRVAAVAMGMLAVGFAVLM</sequence>
<keyword evidence="4" id="KW-0378">Hydrolase</keyword>
<dbReference type="PANTHER" id="PTHR11802">
    <property type="entry name" value="SERINE PROTEASE FAMILY S10 SERINE CARBOXYPEPTIDASE"/>
    <property type="match status" value="1"/>
</dbReference>
<organism evidence="7 8">
    <name type="scientific">Lasiosphaeris hirsuta</name>
    <dbReference type="NCBI Taxonomy" id="260670"/>
    <lineage>
        <taxon>Eukaryota</taxon>
        <taxon>Fungi</taxon>
        <taxon>Dikarya</taxon>
        <taxon>Ascomycota</taxon>
        <taxon>Pezizomycotina</taxon>
        <taxon>Sordariomycetes</taxon>
        <taxon>Sordariomycetidae</taxon>
        <taxon>Sordariales</taxon>
        <taxon>Lasiosphaeriaceae</taxon>
        <taxon>Lasiosphaeris</taxon>
    </lineage>
</organism>
<dbReference type="PRINTS" id="PR00724">
    <property type="entry name" value="CRBOXYPTASEC"/>
</dbReference>
<evidence type="ECO:0000256" key="5">
    <source>
        <dbReference type="ARBA" id="ARBA00023180"/>
    </source>
</evidence>
<feature type="signal peptide" evidence="6">
    <location>
        <begin position="1"/>
        <end position="18"/>
    </location>
</feature>
<accession>A0AA40AH04</accession>
<evidence type="ECO:0000256" key="6">
    <source>
        <dbReference type="SAM" id="SignalP"/>
    </source>
</evidence>
<dbReference type="GO" id="GO:0006508">
    <property type="term" value="P:proteolysis"/>
    <property type="evidence" value="ECO:0007669"/>
    <property type="project" value="UniProtKB-KW"/>
</dbReference>
<dbReference type="EMBL" id="JAUKUA010000004">
    <property type="protein sequence ID" value="KAK0715607.1"/>
    <property type="molecule type" value="Genomic_DNA"/>
</dbReference>
<feature type="chain" id="PRO_5041455871" evidence="6">
    <location>
        <begin position="19"/>
        <end position="610"/>
    </location>
</feature>
<keyword evidence="6" id="KW-0732">Signal</keyword>
<name>A0AA40AH04_9PEZI</name>
<keyword evidence="5" id="KW-0325">Glycoprotein</keyword>
<evidence type="ECO:0000256" key="2">
    <source>
        <dbReference type="ARBA" id="ARBA00022645"/>
    </source>
</evidence>
<comment type="caution">
    <text evidence="7">The sequence shown here is derived from an EMBL/GenBank/DDBJ whole genome shotgun (WGS) entry which is preliminary data.</text>
</comment>
<keyword evidence="8" id="KW-1185">Reference proteome</keyword>
<dbReference type="GO" id="GO:0004185">
    <property type="term" value="F:serine-type carboxypeptidase activity"/>
    <property type="evidence" value="ECO:0007669"/>
    <property type="project" value="InterPro"/>
</dbReference>
<dbReference type="InterPro" id="IPR029058">
    <property type="entry name" value="AB_hydrolase_fold"/>
</dbReference>
<dbReference type="Proteomes" id="UP001172102">
    <property type="component" value="Unassembled WGS sequence"/>
</dbReference>